<dbReference type="InterPro" id="IPR043504">
    <property type="entry name" value="Peptidase_S1_PA_chymotrypsin"/>
</dbReference>
<comment type="caution">
    <text evidence="7">The sequence shown here is derived from an EMBL/GenBank/DDBJ whole genome shotgun (WGS) entry which is preliminary data.</text>
</comment>
<feature type="region of interest" description="Disordered" evidence="5">
    <location>
        <begin position="315"/>
        <end position="349"/>
    </location>
</feature>
<evidence type="ECO:0000256" key="2">
    <source>
        <dbReference type="ARBA" id="ARBA00022801"/>
    </source>
</evidence>
<reference evidence="7 8" key="1">
    <citation type="submission" date="2024-06" db="EMBL/GenBank/DDBJ databases">
        <title>A chromosome-level genome assembly of beet webworm, Loxostege sticticalis.</title>
        <authorList>
            <person name="Zhang Y."/>
        </authorList>
    </citation>
    <scope>NUCLEOTIDE SEQUENCE [LARGE SCALE GENOMIC DNA]</scope>
    <source>
        <strain evidence="7">AQ026</strain>
        <tissue evidence="7">Whole body</tissue>
    </source>
</reference>
<feature type="compositionally biased region" description="Basic and acidic residues" evidence="5">
    <location>
        <begin position="453"/>
        <end position="465"/>
    </location>
</feature>
<feature type="domain" description="Peptidase S1" evidence="6">
    <location>
        <begin position="48"/>
        <end position="304"/>
    </location>
</feature>
<feature type="compositionally biased region" description="Basic and acidic residues" evidence="5">
    <location>
        <begin position="396"/>
        <end position="406"/>
    </location>
</feature>
<evidence type="ECO:0000256" key="5">
    <source>
        <dbReference type="SAM" id="MobiDB-lite"/>
    </source>
</evidence>
<keyword evidence="3" id="KW-0720">Serine protease</keyword>
<dbReference type="SUPFAM" id="SSF50494">
    <property type="entry name" value="Trypsin-like serine proteases"/>
    <property type="match status" value="1"/>
</dbReference>
<gene>
    <name evidence="7" type="ORF">ABMA27_002925</name>
</gene>
<keyword evidence="2" id="KW-0378">Hydrolase</keyword>
<evidence type="ECO:0000313" key="8">
    <source>
        <dbReference type="Proteomes" id="UP001549920"/>
    </source>
</evidence>
<keyword evidence="8" id="KW-1185">Reference proteome</keyword>
<feature type="region of interest" description="Disordered" evidence="5">
    <location>
        <begin position="383"/>
        <end position="484"/>
    </location>
</feature>
<feature type="compositionally biased region" description="Low complexity" evidence="5">
    <location>
        <begin position="329"/>
        <end position="349"/>
    </location>
</feature>
<sequence>MLALDKGVLRSQVGTENKKMVWDSPSSAVDSSSEEADVDDDGEGDFAPFMVVVEHVDGWRCAGSLVSLRTALTSAWCVRGRGALPARELWALAAAASAHAPSSDAAVAARLHGARRIARVAVGDGTDGGDGTWRGAAMDLALAELEQPFGSAARTRPILMATSSAECAPAAPATCHVSRALPRPAPGPKQPARPHARLRIVGADLVPPDTCARAASYWNAVRDRALCLAGPELCASDWGGGVVCGGKLCGVLSRSVRAGAAGAGADDVCGDTHAAQSVSLWRRFLHCAHTLRACGGDWTDGTSLRKSCRASPAVFSPDYPTRTSRPRVPAGARQSAAPARPAPASFSPVRARTRGYSPLLARAPAHLTPAAPLAPVVSLAVADEGQPSPRPSFEFEPNRADFKAGEYGDNAADYSGEEAAPPAPAPTRTEPPEPTAPRPAGVRARTAPPGASREPEDAPPAERRAAPLPRTHTSPPAKAAARAPRAVQDPLVVNILVSFVYFLMAI</sequence>
<evidence type="ECO:0000259" key="6">
    <source>
        <dbReference type="PROSITE" id="PS50240"/>
    </source>
</evidence>
<dbReference type="EMBL" id="JBEUOH010000013">
    <property type="protein sequence ID" value="KAL0880532.1"/>
    <property type="molecule type" value="Genomic_DNA"/>
</dbReference>
<proteinExistence type="predicted"/>
<feature type="region of interest" description="Disordered" evidence="5">
    <location>
        <begin position="20"/>
        <end position="40"/>
    </location>
</feature>
<dbReference type="Gene3D" id="2.40.10.10">
    <property type="entry name" value="Trypsin-like serine proteases"/>
    <property type="match status" value="2"/>
</dbReference>
<dbReference type="PANTHER" id="PTHR24276:SF91">
    <property type="entry name" value="AT26814P-RELATED"/>
    <property type="match status" value="1"/>
</dbReference>
<organism evidence="7 8">
    <name type="scientific">Loxostege sticticalis</name>
    <name type="common">Beet webworm moth</name>
    <dbReference type="NCBI Taxonomy" id="481309"/>
    <lineage>
        <taxon>Eukaryota</taxon>
        <taxon>Metazoa</taxon>
        <taxon>Ecdysozoa</taxon>
        <taxon>Arthropoda</taxon>
        <taxon>Hexapoda</taxon>
        <taxon>Insecta</taxon>
        <taxon>Pterygota</taxon>
        <taxon>Neoptera</taxon>
        <taxon>Endopterygota</taxon>
        <taxon>Lepidoptera</taxon>
        <taxon>Glossata</taxon>
        <taxon>Ditrysia</taxon>
        <taxon>Pyraloidea</taxon>
        <taxon>Crambidae</taxon>
        <taxon>Pyraustinae</taxon>
        <taxon>Loxostege</taxon>
    </lineage>
</organism>
<evidence type="ECO:0000313" key="7">
    <source>
        <dbReference type="EMBL" id="KAL0880532.1"/>
    </source>
</evidence>
<protein>
    <recommendedName>
        <fullName evidence="6">Peptidase S1 domain-containing protein</fullName>
    </recommendedName>
</protein>
<evidence type="ECO:0000256" key="3">
    <source>
        <dbReference type="ARBA" id="ARBA00022825"/>
    </source>
</evidence>
<dbReference type="InterPro" id="IPR009003">
    <property type="entry name" value="Peptidase_S1_PA"/>
</dbReference>
<dbReference type="Pfam" id="PF00089">
    <property type="entry name" value="Trypsin"/>
    <property type="match status" value="1"/>
</dbReference>
<dbReference type="PANTHER" id="PTHR24276">
    <property type="entry name" value="POLYSERASE-RELATED"/>
    <property type="match status" value="1"/>
</dbReference>
<dbReference type="Proteomes" id="UP001549920">
    <property type="component" value="Unassembled WGS sequence"/>
</dbReference>
<dbReference type="InterPro" id="IPR001254">
    <property type="entry name" value="Trypsin_dom"/>
</dbReference>
<dbReference type="SMART" id="SM00020">
    <property type="entry name" value="Tryp_SPc"/>
    <property type="match status" value="1"/>
</dbReference>
<feature type="compositionally biased region" description="Low complexity" evidence="5">
    <location>
        <begin position="466"/>
        <end position="484"/>
    </location>
</feature>
<evidence type="ECO:0000256" key="4">
    <source>
        <dbReference type="ARBA" id="ARBA00023157"/>
    </source>
</evidence>
<evidence type="ECO:0000256" key="1">
    <source>
        <dbReference type="ARBA" id="ARBA00022670"/>
    </source>
</evidence>
<keyword evidence="4" id="KW-1015">Disulfide bond</keyword>
<keyword evidence="1" id="KW-0645">Protease</keyword>
<dbReference type="InterPro" id="IPR050430">
    <property type="entry name" value="Peptidase_S1"/>
</dbReference>
<accession>A0ABR3HVG7</accession>
<dbReference type="PROSITE" id="PS50240">
    <property type="entry name" value="TRYPSIN_DOM"/>
    <property type="match status" value="1"/>
</dbReference>
<name>A0ABR3HVG7_LOXSC</name>